<keyword evidence="2" id="KW-1185">Reference proteome</keyword>
<dbReference type="RefSeq" id="WP_241410712.1">
    <property type="nucleotide sequence ID" value="NZ_JAKZGO010000004.1"/>
</dbReference>
<sequence>MKRSTILFLIAFMFSCASRNEEVIEVFSIESIHTFAEPNVKFGEPYLFTSPKGKVYLSWIEVEEEINYLKYSQLFDGEWSPPIQIASGSDWFVNWADYPQLAAFEDGTLIAFFLVKNGKGTFSYDIKTTVSQNGLDWSDPMVIHDDGTQTEHGFGSMFPWGNDMLITWLDGRNTQEGSHDHANHNGHAGQMNLRAAILTNEGVKLDEWLLDDRVCDCCQTAIILFENSPMVFFRDRSHQEVRDIGMIRFVDNTWQETQPVYNDFWKVEGCPVNGPRAASFGNTSAVVWYTGVNGKSEVKVSFIQSGESTFDKPIKIDLGKTIGRVDIALLDEETAVVSWMEGSNIYLREVNVNGVTAKPILIASSSEKRSSGFPQLTIDDETIVLAWSDDSGDDPVIKTAKIKVR</sequence>
<dbReference type="SUPFAM" id="SSF50939">
    <property type="entry name" value="Sialidases"/>
    <property type="match status" value="1"/>
</dbReference>
<protein>
    <submittedName>
        <fullName evidence="1">Exo-alpha-sialidase</fullName>
    </submittedName>
</protein>
<reference evidence="1" key="1">
    <citation type="submission" date="2022-03" db="EMBL/GenBank/DDBJ databases">
        <title>De novo assembled genomes of Belliella spp. (Cyclobacteriaceae) strains.</title>
        <authorList>
            <person name="Szabo A."/>
            <person name="Korponai K."/>
            <person name="Felfoldi T."/>
        </authorList>
    </citation>
    <scope>NUCLEOTIDE SEQUENCE</scope>
    <source>
        <strain evidence="1">DSM 111903</strain>
    </source>
</reference>
<dbReference type="Proteomes" id="UP001165430">
    <property type="component" value="Unassembled WGS sequence"/>
</dbReference>
<evidence type="ECO:0000313" key="2">
    <source>
        <dbReference type="Proteomes" id="UP001165430"/>
    </source>
</evidence>
<gene>
    <name evidence="1" type="ORF">MM213_06675</name>
</gene>
<comment type="caution">
    <text evidence="1">The sequence shown here is derived from an EMBL/GenBank/DDBJ whole genome shotgun (WGS) entry which is preliminary data.</text>
</comment>
<accession>A0ABS9VAR3</accession>
<organism evidence="1 2">
    <name type="scientific">Belliella alkalica</name>
    <dbReference type="NCBI Taxonomy" id="1730871"/>
    <lineage>
        <taxon>Bacteria</taxon>
        <taxon>Pseudomonadati</taxon>
        <taxon>Bacteroidota</taxon>
        <taxon>Cytophagia</taxon>
        <taxon>Cytophagales</taxon>
        <taxon>Cyclobacteriaceae</taxon>
        <taxon>Belliella</taxon>
    </lineage>
</organism>
<evidence type="ECO:0000313" key="1">
    <source>
        <dbReference type="EMBL" id="MCH7413160.1"/>
    </source>
</evidence>
<dbReference type="EMBL" id="JAKZGO010000004">
    <property type="protein sequence ID" value="MCH7413160.1"/>
    <property type="molecule type" value="Genomic_DNA"/>
</dbReference>
<dbReference type="PROSITE" id="PS51257">
    <property type="entry name" value="PROKAR_LIPOPROTEIN"/>
    <property type="match status" value="1"/>
</dbReference>
<dbReference type="InterPro" id="IPR036278">
    <property type="entry name" value="Sialidase_sf"/>
</dbReference>
<proteinExistence type="predicted"/>
<name>A0ABS9VAR3_9BACT</name>